<proteinExistence type="predicted"/>
<feature type="region of interest" description="Disordered" evidence="1">
    <location>
        <begin position="40"/>
        <end position="192"/>
    </location>
</feature>
<feature type="compositionally biased region" description="Acidic residues" evidence="1">
    <location>
        <begin position="105"/>
        <end position="114"/>
    </location>
</feature>
<organism evidence="2 3">
    <name type="scientific">Gadus morhua</name>
    <name type="common">Atlantic cod</name>
    <dbReference type="NCBI Taxonomy" id="8049"/>
    <lineage>
        <taxon>Eukaryota</taxon>
        <taxon>Metazoa</taxon>
        <taxon>Chordata</taxon>
        <taxon>Craniata</taxon>
        <taxon>Vertebrata</taxon>
        <taxon>Euteleostomi</taxon>
        <taxon>Actinopterygii</taxon>
        <taxon>Neopterygii</taxon>
        <taxon>Teleostei</taxon>
        <taxon>Neoteleostei</taxon>
        <taxon>Acanthomorphata</taxon>
        <taxon>Zeiogadaria</taxon>
        <taxon>Gadariae</taxon>
        <taxon>Gadiformes</taxon>
        <taxon>Gadoidei</taxon>
        <taxon>Gadidae</taxon>
        <taxon>Gadus</taxon>
    </lineage>
</organism>
<dbReference type="PANTHER" id="PTHR22444:SF1">
    <property type="entry name" value="GLUTAMATE-RICH PROTEIN 1"/>
    <property type="match status" value="1"/>
</dbReference>
<dbReference type="OrthoDB" id="6151351at2759"/>
<dbReference type="RefSeq" id="XP_030212841.1">
    <property type="nucleotide sequence ID" value="XM_030356981.1"/>
</dbReference>
<feature type="compositionally biased region" description="Basic residues" evidence="1">
    <location>
        <begin position="176"/>
        <end position="190"/>
    </location>
</feature>
<feature type="compositionally biased region" description="Acidic residues" evidence="1">
    <location>
        <begin position="211"/>
        <end position="222"/>
    </location>
</feature>
<dbReference type="GeneTree" id="ENSGT00390000005606"/>
<feature type="region of interest" description="Disordered" evidence="1">
    <location>
        <begin position="208"/>
        <end position="227"/>
    </location>
</feature>
<keyword evidence="3" id="KW-1185">Reference proteome</keyword>
<evidence type="ECO:0000313" key="3">
    <source>
        <dbReference type="Proteomes" id="UP000694546"/>
    </source>
</evidence>
<dbReference type="PANTHER" id="PTHR22444">
    <property type="entry name" value="GLUTAMATE-RICH PROTEIN 1"/>
    <property type="match status" value="1"/>
</dbReference>
<dbReference type="Proteomes" id="UP000694546">
    <property type="component" value="Chromosome 5"/>
</dbReference>
<reference evidence="2" key="1">
    <citation type="submission" date="2025-08" db="UniProtKB">
        <authorList>
            <consortium name="Ensembl"/>
        </authorList>
    </citation>
    <scope>IDENTIFICATION</scope>
</reference>
<evidence type="ECO:0000256" key="1">
    <source>
        <dbReference type="SAM" id="MobiDB-lite"/>
    </source>
</evidence>
<dbReference type="GeneID" id="115544157"/>
<accession>A0A8C5C8W2</accession>
<reference evidence="2" key="2">
    <citation type="submission" date="2025-09" db="UniProtKB">
        <authorList>
            <consortium name="Ensembl"/>
        </authorList>
    </citation>
    <scope>IDENTIFICATION</scope>
</reference>
<gene>
    <name evidence="2" type="primary">erich1</name>
</gene>
<protein>
    <submittedName>
        <fullName evidence="2">Glutamate rich 1</fullName>
    </submittedName>
</protein>
<dbReference type="AlphaFoldDB" id="A0A8C5C8W2"/>
<name>A0A8C5C8W2_GADMO</name>
<dbReference type="Ensembl" id="ENSGMOT00000032756.1">
    <property type="protein sequence ID" value="ENSGMOP00000057086.1"/>
    <property type="gene ID" value="ENSGMOG00000023533.1"/>
</dbReference>
<sequence length="333" mass="36616">MAQRKDVFQSKVLNKLYHKAPTEQNKPNPINLVEILANKPALKRKTFPNSVKDDGESLSSSTDPGLRVYTALPPPADYRAGPQGESVTQPQPERINSDGEAAAESGDDTDQDGPSEDHRRRRRRRGKKTRAPREHSSIDGATGAAEPKARHLTRDSNATAEGGGGDGGGGGEPLSRNRRRKLKKKRHKEKLHALGLVPRASALEFTYQREGDEEEEEGEEEEGKSADEVSRFLKSTMEIYLSDGSVHPDWPTLPTAALQKLLSNVIDGSAPPSVLRQLTRLMGLVQRKEAGRLAQALEDLCAAPLAPEETAALVPLFRYWITDILPMQRDAKE</sequence>
<feature type="compositionally biased region" description="Gly residues" evidence="1">
    <location>
        <begin position="161"/>
        <end position="172"/>
    </location>
</feature>
<dbReference type="InterPro" id="IPR026719">
    <property type="entry name" value="ERICH1"/>
</dbReference>
<feature type="compositionally biased region" description="Basic residues" evidence="1">
    <location>
        <begin position="119"/>
        <end position="130"/>
    </location>
</feature>
<evidence type="ECO:0000313" key="2">
    <source>
        <dbReference type="Ensembl" id="ENSGMOP00000057086.1"/>
    </source>
</evidence>
<dbReference type="OMA" id="YWITEIL"/>